<evidence type="ECO:0000313" key="2">
    <source>
        <dbReference type="Proteomes" id="UP000886998"/>
    </source>
</evidence>
<protein>
    <submittedName>
        <fullName evidence="1">Uncharacterized protein</fullName>
    </submittedName>
</protein>
<dbReference type="EMBL" id="BMAV01019688">
    <property type="protein sequence ID" value="GFY72817.1"/>
    <property type="molecule type" value="Genomic_DNA"/>
</dbReference>
<proteinExistence type="predicted"/>
<organism evidence="1 2">
    <name type="scientific">Trichonephila inaurata madagascariensis</name>
    <dbReference type="NCBI Taxonomy" id="2747483"/>
    <lineage>
        <taxon>Eukaryota</taxon>
        <taxon>Metazoa</taxon>
        <taxon>Ecdysozoa</taxon>
        <taxon>Arthropoda</taxon>
        <taxon>Chelicerata</taxon>
        <taxon>Arachnida</taxon>
        <taxon>Araneae</taxon>
        <taxon>Araneomorphae</taxon>
        <taxon>Entelegynae</taxon>
        <taxon>Araneoidea</taxon>
        <taxon>Nephilidae</taxon>
        <taxon>Trichonephila</taxon>
        <taxon>Trichonephila inaurata</taxon>
    </lineage>
</organism>
<accession>A0A8X7CQM8</accession>
<name>A0A8X7CQM8_9ARAC</name>
<gene>
    <name evidence="1" type="ORF">TNIN_48151</name>
</gene>
<keyword evidence="2" id="KW-1185">Reference proteome</keyword>
<dbReference type="AlphaFoldDB" id="A0A8X7CQM8"/>
<comment type="caution">
    <text evidence="1">The sequence shown here is derived from an EMBL/GenBank/DDBJ whole genome shotgun (WGS) entry which is preliminary data.</text>
</comment>
<evidence type="ECO:0000313" key="1">
    <source>
        <dbReference type="EMBL" id="GFY72817.1"/>
    </source>
</evidence>
<reference evidence="1" key="1">
    <citation type="submission" date="2020-08" db="EMBL/GenBank/DDBJ databases">
        <title>Multicomponent nature underlies the extraordinary mechanical properties of spider dragline silk.</title>
        <authorList>
            <person name="Kono N."/>
            <person name="Nakamura H."/>
            <person name="Mori M."/>
            <person name="Yoshida Y."/>
            <person name="Ohtoshi R."/>
            <person name="Malay A.D."/>
            <person name="Moran D.A.P."/>
            <person name="Tomita M."/>
            <person name="Numata K."/>
            <person name="Arakawa K."/>
        </authorList>
    </citation>
    <scope>NUCLEOTIDE SEQUENCE</scope>
</reference>
<sequence length="76" mass="8872">MHYPSSHDNICADWLGVDFVMGIEQWKLDPTQLKNIAWIDESMFNLIHVEDGLRVLKNSLKQFYIDPYPCSLLQSC</sequence>
<dbReference type="Proteomes" id="UP000886998">
    <property type="component" value="Unassembled WGS sequence"/>
</dbReference>